<proteinExistence type="predicted"/>
<evidence type="ECO:0008006" key="3">
    <source>
        <dbReference type="Google" id="ProtNLM"/>
    </source>
</evidence>
<dbReference type="RefSeq" id="WP_198840992.1">
    <property type="nucleotide sequence ID" value="NZ_JAEHFJ010000003.1"/>
</dbReference>
<evidence type="ECO:0000313" key="1">
    <source>
        <dbReference type="EMBL" id="MBJ2174247.1"/>
    </source>
</evidence>
<reference evidence="1 2" key="1">
    <citation type="submission" date="2020-12" db="EMBL/GenBank/DDBJ databases">
        <title>Aureibaculum luteum sp. nov. and Aureibaculum flavum sp. nov., novel members of the family Flavobacteriaceae isolated from Antarctic intertidal sediments.</title>
        <authorList>
            <person name="He X."/>
            <person name="Zhang X."/>
        </authorList>
    </citation>
    <scope>NUCLEOTIDE SEQUENCE [LARGE SCALE GENOMIC DNA]</scope>
    <source>
        <strain evidence="1 2">A20</strain>
    </source>
</reference>
<organism evidence="1 2">
    <name type="scientific">Aureibaculum flavum</name>
    <dbReference type="NCBI Taxonomy" id="2795986"/>
    <lineage>
        <taxon>Bacteria</taxon>
        <taxon>Pseudomonadati</taxon>
        <taxon>Bacteroidota</taxon>
        <taxon>Flavobacteriia</taxon>
        <taxon>Flavobacteriales</taxon>
        <taxon>Flavobacteriaceae</taxon>
        <taxon>Aureibaculum</taxon>
    </lineage>
</organism>
<dbReference type="Proteomes" id="UP000623301">
    <property type="component" value="Unassembled WGS sequence"/>
</dbReference>
<keyword evidence="2" id="KW-1185">Reference proteome</keyword>
<accession>A0ABS0WQK1</accession>
<evidence type="ECO:0000313" key="2">
    <source>
        <dbReference type="Proteomes" id="UP000623301"/>
    </source>
</evidence>
<name>A0ABS0WQK1_9FLAO</name>
<protein>
    <recommendedName>
        <fullName evidence="3">Outer membrane protein beta-barrel domain-containing protein</fullName>
    </recommendedName>
</protein>
<comment type="caution">
    <text evidence="1">The sequence shown here is derived from an EMBL/GenBank/DDBJ whole genome shotgun (WGS) entry which is preliminary data.</text>
</comment>
<gene>
    <name evidence="1" type="ORF">JBL43_08360</name>
</gene>
<dbReference type="EMBL" id="JAEHFJ010000003">
    <property type="protein sequence ID" value="MBJ2174247.1"/>
    <property type="molecule type" value="Genomic_DNA"/>
</dbReference>
<sequence>MKNYILILFSLILTISYAQKEKNSDLKVSDGIFNANFTSTTKITDQLFIEKGISVGYNFDAMSLELPVHFKYKINQQLSFLQGQAFILHAILTVMVTY</sequence>